<dbReference type="RefSeq" id="WP_058316677.1">
    <property type="nucleotide sequence ID" value="NZ_CYTO01000010.1"/>
</dbReference>
<dbReference type="SUPFAM" id="SSF46785">
    <property type="entry name" value="Winged helix' DNA-binding domain"/>
    <property type="match status" value="1"/>
</dbReference>
<organism evidence="6 7">
    <name type="scientific">Cognatishimia activa</name>
    <dbReference type="NCBI Taxonomy" id="1715691"/>
    <lineage>
        <taxon>Bacteria</taxon>
        <taxon>Pseudomonadati</taxon>
        <taxon>Pseudomonadota</taxon>
        <taxon>Alphaproteobacteria</taxon>
        <taxon>Rhodobacterales</taxon>
        <taxon>Paracoccaceae</taxon>
        <taxon>Cognatishimia</taxon>
    </lineage>
</organism>
<reference evidence="7" key="1">
    <citation type="submission" date="2015-09" db="EMBL/GenBank/DDBJ databases">
        <authorList>
            <person name="Rodrigo-Torres Lidia"/>
            <person name="Arahal R.David."/>
        </authorList>
    </citation>
    <scope>NUCLEOTIDE SEQUENCE [LARGE SCALE GENOMIC DNA]</scope>
    <source>
        <strain evidence="7">CECT 5114</strain>
    </source>
</reference>
<accession>A0A0P1IWL4</accession>
<dbReference type="InterPro" id="IPR029016">
    <property type="entry name" value="GAF-like_dom_sf"/>
</dbReference>
<keyword evidence="2" id="KW-0238">DNA-binding</keyword>
<dbReference type="GO" id="GO:0045892">
    <property type="term" value="P:negative regulation of DNA-templated transcription"/>
    <property type="evidence" value="ECO:0007669"/>
    <property type="project" value="TreeGrafter"/>
</dbReference>
<evidence type="ECO:0000313" key="6">
    <source>
        <dbReference type="EMBL" id="CUK25650.1"/>
    </source>
</evidence>
<dbReference type="EMBL" id="CYUE01000013">
    <property type="protein sequence ID" value="CUK25650.1"/>
    <property type="molecule type" value="Genomic_DNA"/>
</dbReference>
<feature type="domain" description="IclR-ED" evidence="5">
    <location>
        <begin position="69"/>
        <end position="251"/>
    </location>
</feature>
<dbReference type="Pfam" id="PF09339">
    <property type="entry name" value="HTH_IclR"/>
    <property type="match status" value="1"/>
</dbReference>
<dbReference type="SMART" id="SM00346">
    <property type="entry name" value="HTH_ICLR"/>
    <property type="match status" value="1"/>
</dbReference>
<protein>
    <submittedName>
        <fullName evidence="6">Pectin degradation repressor protein KdgR</fullName>
    </submittedName>
</protein>
<dbReference type="InterPro" id="IPR036390">
    <property type="entry name" value="WH_DNA-bd_sf"/>
</dbReference>
<dbReference type="InterPro" id="IPR050707">
    <property type="entry name" value="HTH_MetabolicPath_Reg"/>
</dbReference>
<keyword evidence="1" id="KW-0805">Transcription regulation</keyword>
<proteinExistence type="predicted"/>
<dbReference type="InterPro" id="IPR005471">
    <property type="entry name" value="Tscrpt_reg_IclR_N"/>
</dbReference>
<dbReference type="GO" id="GO:0003677">
    <property type="term" value="F:DNA binding"/>
    <property type="evidence" value="ECO:0007669"/>
    <property type="project" value="UniProtKB-KW"/>
</dbReference>
<evidence type="ECO:0000313" key="7">
    <source>
        <dbReference type="Proteomes" id="UP000051184"/>
    </source>
</evidence>
<gene>
    <name evidence="6" type="primary">kdgR_3</name>
    <name evidence="6" type="ORF">TA5114_01452</name>
</gene>
<dbReference type="InterPro" id="IPR014757">
    <property type="entry name" value="Tscrpt_reg_IclR_C"/>
</dbReference>
<name>A0A0P1IWL4_9RHOB</name>
<dbReference type="InterPro" id="IPR036388">
    <property type="entry name" value="WH-like_DNA-bd_sf"/>
</dbReference>
<evidence type="ECO:0000256" key="2">
    <source>
        <dbReference type="ARBA" id="ARBA00023125"/>
    </source>
</evidence>
<dbReference type="PANTHER" id="PTHR30136">
    <property type="entry name" value="HELIX-TURN-HELIX TRANSCRIPTIONAL REGULATOR, ICLR FAMILY"/>
    <property type="match status" value="1"/>
</dbReference>
<dbReference type="PANTHER" id="PTHR30136:SF24">
    <property type="entry name" value="HTH-TYPE TRANSCRIPTIONAL REPRESSOR ALLR"/>
    <property type="match status" value="1"/>
</dbReference>
<dbReference type="PROSITE" id="PS51078">
    <property type="entry name" value="ICLR_ED"/>
    <property type="match status" value="1"/>
</dbReference>
<evidence type="ECO:0000256" key="3">
    <source>
        <dbReference type="ARBA" id="ARBA00023163"/>
    </source>
</evidence>
<evidence type="ECO:0000256" key="1">
    <source>
        <dbReference type="ARBA" id="ARBA00023015"/>
    </source>
</evidence>
<dbReference type="Gene3D" id="3.30.450.40">
    <property type="match status" value="1"/>
</dbReference>
<dbReference type="SUPFAM" id="SSF55781">
    <property type="entry name" value="GAF domain-like"/>
    <property type="match status" value="1"/>
</dbReference>
<feature type="domain" description="HTH iclR-type" evidence="4">
    <location>
        <begin position="6"/>
        <end position="68"/>
    </location>
</feature>
<dbReference type="STRING" id="1715691.TA5113_01713"/>
<evidence type="ECO:0000259" key="5">
    <source>
        <dbReference type="PROSITE" id="PS51078"/>
    </source>
</evidence>
<dbReference type="Gene3D" id="1.10.10.10">
    <property type="entry name" value="Winged helix-like DNA-binding domain superfamily/Winged helix DNA-binding domain"/>
    <property type="match status" value="1"/>
</dbReference>
<dbReference type="OrthoDB" id="9807558at2"/>
<sequence length="256" mass="28553">MSAKTSTTVLKAFSVLEALGDSDTPMSATQIARETGYDRATCYRLLMTLKEAQYVSLDVDTKKFEISFRVVSLARKLLQEDKEVEMVREVMRMISHRSTETCHYSTLDGEKSVITLRERGKQVVSVEFGVGESAELYSTAGGKAMLAFADTRFTQKILSKKLPRHTVNTICTPSELRQELLTVRAHGVAYDNEELMIGLRCLAAPIFEADGSVRSTIAMSGPTGRYTDERVAELEVILREGARELTRRRGGPQWSV</sequence>
<keyword evidence="7" id="KW-1185">Reference proteome</keyword>
<dbReference type="AlphaFoldDB" id="A0A0P1IWL4"/>
<dbReference type="GO" id="GO:0003700">
    <property type="term" value="F:DNA-binding transcription factor activity"/>
    <property type="evidence" value="ECO:0007669"/>
    <property type="project" value="TreeGrafter"/>
</dbReference>
<dbReference type="PROSITE" id="PS51077">
    <property type="entry name" value="HTH_ICLR"/>
    <property type="match status" value="1"/>
</dbReference>
<evidence type="ECO:0000259" key="4">
    <source>
        <dbReference type="PROSITE" id="PS51077"/>
    </source>
</evidence>
<dbReference type="Pfam" id="PF01614">
    <property type="entry name" value="IclR_C"/>
    <property type="match status" value="1"/>
</dbReference>
<keyword evidence="3" id="KW-0804">Transcription</keyword>
<dbReference type="Proteomes" id="UP000051184">
    <property type="component" value="Unassembled WGS sequence"/>
</dbReference>